<evidence type="ECO:0008006" key="5">
    <source>
        <dbReference type="Google" id="ProtNLM"/>
    </source>
</evidence>
<evidence type="ECO:0000256" key="2">
    <source>
        <dbReference type="SAM" id="Phobius"/>
    </source>
</evidence>
<evidence type="ECO:0000256" key="1">
    <source>
        <dbReference type="SAM" id="MobiDB-lite"/>
    </source>
</evidence>
<feature type="transmembrane region" description="Helical" evidence="2">
    <location>
        <begin position="29"/>
        <end position="48"/>
    </location>
</feature>
<dbReference type="RefSeq" id="WP_179479781.1">
    <property type="nucleotide sequence ID" value="NZ_JACCFW010000001.1"/>
</dbReference>
<feature type="transmembrane region" description="Helical" evidence="2">
    <location>
        <begin position="129"/>
        <end position="146"/>
    </location>
</feature>
<keyword evidence="2" id="KW-0812">Transmembrane</keyword>
<keyword evidence="4" id="KW-1185">Reference proteome</keyword>
<dbReference type="InterPro" id="IPR021215">
    <property type="entry name" value="DUF2752"/>
</dbReference>
<proteinExistence type="predicted"/>
<gene>
    <name evidence="3" type="ORF">HNR15_001080</name>
</gene>
<accession>A0A853DBZ0</accession>
<dbReference type="EMBL" id="JACCFW010000001">
    <property type="protein sequence ID" value="NYJ74117.1"/>
    <property type="molecule type" value="Genomic_DNA"/>
</dbReference>
<protein>
    <recommendedName>
        <fullName evidence="5">DUF2752 domain-containing protein</fullName>
    </recommendedName>
</protein>
<dbReference type="Pfam" id="PF10825">
    <property type="entry name" value="DUF2752"/>
    <property type="match status" value="1"/>
</dbReference>
<keyword evidence="2" id="KW-1133">Transmembrane helix</keyword>
<feature type="transmembrane region" description="Helical" evidence="2">
    <location>
        <begin position="60"/>
        <end position="79"/>
    </location>
</feature>
<reference evidence="3 4" key="1">
    <citation type="submission" date="2020-07" db="EMBL/GenBank/DDBJ databases">
        <title>Sequencing the genomes of 1000 actinobacteria strains.</title>
        <authorList>
            <person name="Klenk H.-P."/>
        </authorList>
    </citation>
    <scope>NUCLEOTIDE SEQUENCE [LARGE SCALE GENOMIC DNA]</scope>
    <source>
        <strain evidence="3 4">DSM 29531</strain>
    </source>
</reference>
<dbReference type="Proteomes" id="UP000571817">
    <property type="component" value="Unassembled WGS sequence"/>
</dbReference>
<dbReference type="AlphaFoldDB" id="A0A853DBZ0"/>
<evidence type="ECO:0000313" key="4">
    <source>
        <dbReference type="Proteomes" id="UP000571817"/>
    </source>
</evidence>
<sequence>MTQLGAAPAQSSTTYDAASRDATSPWRRVRPLAVGGLLVGVATVALHFRDPHQHGSWGMCPLYALTGIYCPGCGGLRAVNDLTNGNLRAALSSNVFVVLLMPVVVGWWLTALRNRWRGVPGAPFARQHATVLTYVIGAVAVIFMIVRNTPWGSALAP</sequence>
<feature type="transmembrane region" description="Helical" evidence="2">
    <location>
        <begin position="91"/>
        <end position="109"/>
    </location>
</feature>
<organism evidence="3 4">
    <name type="scientific">Allobranchiibius huperziae</name>
    <dbReference type="NCBI Taxonomy" id="1874116"/>
    <lineage>
        <taxon>Bacteria</taxon>
        <taxon>Bacillati</taxon>
        <taxon>Actinomycetota</taxon>
        <taxon>Actinomycetes</taxon>
        <taxon>Micrococcales</taxon>
        <taxon>Dermacoccaceae</taxon>
        <taxon>Allobranchiibius</taxon>
    </lineage>
</organism>
<feature type="region of interest" description="Disordered" evidence="1">
    <location>
        <begin position="1"/>
        <end position="20"/>
    </location>
</feature>
<feature type="compositionally biased region" description="Polar residues" evidence="1">
    <location>
        <begin position="1"/>
        <end position="16"/>
    </location>
</feature>
<comment type="caution">
    <text evidence="3">The sequence shown here is derived from an EMBL/GenBank/DDBJ whole genome shotgun (WGS) entry which is preliminary data.</text>
</comment>
<evidence type="ECO:0000313" key="3">
    <source>
        <dbReference type="EMBL" id="NYJ74117.1"/>
    </source>
</evidence>
<name>A0A853DBZ0_9MICO</name>
<keyword evidence="2" id="KW-0472">Membrane</keyword>